<accession>A0A7W9CK39</accession>
<dbReference type="SFLD" id="SFLDG01386">
    <property type="entry name" value="main_SPASM_domain-containing"/>
    <property type="match status" value="1"/>
</dbReference>
<evidence type="ECO:0000256" key="5">
    <source>
        <dbReference type="ARBA" id="ARBA00023014"/>
    </source>
</evidence>
<dbReference type="InterPro" id="IPR058240">
    <property type="entry name" value="rSAM_sf"/>
</dbReference>
<evidence type="ECO:0000256" key="2">
    <source>
        <dbReference type="ARBA" id="ARBA00022691"/>
    </source>
</evidence>
<dbReference type="SFLD" id="SFLDG01067">
    <property type="entry name" value="SPASM/twitch_domain_containing"/>
    <property type="match status" value="1"/>
</dbReference>
<dbReference type="PANTHER" id="PTHR43273">
    <property type="entry name" value="ANAEROBIC SULFATASE-MATURATING ENZYME HOMOLOG ASLB-RELATED"/>
    <property type="match status" value="1"/>
</dbReference>
<sequence>MELRLADNASLEIVYKIQETCNIDCSYCYMYNVGNTLFKSVPPSSPLDVVESVANFICDAFEDWNPSRVSLIIHGGEPMLMPAHQFAARMELIGAVLDRRLTPDQRDRVEFSIQTNGTLVTEAWIALLARWKILVGITVDGREAVHDRRRVDKKGRGSYQATIRGLELLRTAAREGRISKPGGLCVIDPTASGGETYDHLVNDLGFDNINFLFPFMNWSNYAEEDVEGASRFLLDALDRWMKGRAAGQTVHVRVFTDALRAMHGFGRGVYQRTPGQRIELGHQVTIVESDGTIMPEESLRPTFEHRFADLHVASDRARDIVSDPRFGDLVRADLTRSTECAGCVLIDVCESGHALGRVGMRFVMDGDFSRKSVYCGAYAGLFAGLAHFMSQSGVGVEDILTGERRHVFAA</sequence>
<organism evidence="7 8">
    <name type="scientific">Brevundimonas variabilis</name>
    <dbReference type="NCBI Taxonomy" id="74312"/>
    <lineage>
        <taxon>Bacteria</taxon>
        <taxon>Pseudomonadati</taxon>
        <taxon>Pseudomonadota</taxon>
        <taxon>Alphaproteobacteria</taxon>
        <taxon>Caulobacterales</taxon>
        <taxon>Caulobacteraceae</taxon>
        <taxon>Brevundimonas</taxon>
    </lineage>
</organism>
<evidence type="ECO:0000313" key="8">
    <source>
        <dbReference type="Proteomes" id="UP000545037"/>
    </source>
</evidence>
<evidence type="ECO:0000256" key="4">
    <source>
        <dbReference type="ARBA" id="ARBA00023004"/>
    </source>
</evidence>
<dbReference type="GO" id="GO:0051536">
    <property type="term" value="F:iron-sulfur cluster binding"/>
    <property type="evidence" value="ECO:0007669"/>
    <property type="project" value="UniProtKB-KW"/>
</dbReference>
<dbReference type="SUPFAM" id="SSF102114">
    <property type="entry name" value="Radical SAM enzymes"/>
    <property type="match status" value="1"/>
</dbReference>
<dbReference type="Gene3D" id="3.20.20.70">
    <property type="entry name" value="Aldolase class I"/>
    <property type="match status" value="1"/>
</dbReference>
<dbReference type="RefSeq" id="WP_183214047.1">
    <property type="nucleotide sequence ID" value="NZ_JACHOR010000004.1"/>
</dbReference>
<dbReference type="PROSITE" id="PS51918">
    <property type="entry name" value="RADICAL_SAM"/>
    <property type="match status" value="1"/>
</dbReference>
<keyword evidence="8" id="KW-1185">Reference proteome</keyword>
<dbReference type="PANTHER" id="PTHR43273:SF8">
    <property type="entry name" value="RADICAL SAM DOMAIN PROTEIN"/>
    <property type="match status" value="1"/>
</dbReference>
<dbReference type="InterPro" id="IPR007197">
    <property type="entry name" value="rSAM"/>
</dbReference>
<dbReference type="SFLD" id="SFLDS00029">
    <property type="entry name" value="Radical_SAM"/>
    <property type="match status" value="1"/>
</dbReference>
<evidence type="ECO:0000256" key="1">
    <source>
        <dbReference type="ARBA" id="ARBA00001966"/>
    </source>
</evidence>
<dbReference type="Pfam" id="PF04055">
    <property type="entry name" value="Radical_SAM"/>
    <property type="match status" value="1"/>
</dbReference>
<dbReference type="Proteomes" id="UP000545037">
    <property type="component" value="Unassembled WGS sequence"/>
</dbReference>
<keyword evidence="3" id="KW-0479">Metal-binding</keyword>
<dbReference type="SFLD" id="SFLDG01072">
    <property type="entry name" value="dehydrogenase_like"/>
    <property type="match status" value="1"/>
</dbReference>
<dbReference type="GO" id="GO:0016491">
    <property type="term" value="F:oxidoreductase activity"/>
    <property type="evidence" value="ECO:0007669"/>
    <property type="project" value="InterPro"/>
</dbReference>
<dbReference type="EMBL" id="JACHOR010000004">
    <property type="protein sequence ID" value="MBB5747097.1"/>
    <property type="molecule type" value="Genomic_DNA"/>
</dbReference>
<comment type="caution">
    <text evidence="7">The sequence shown here is derived from an EMBL/GenBank/DDBJ whole genome shotgun (WGS) entry which is preliminary data.</text>
</comment>
<dbReference type="InterPro" id="IPR013785">
    <property type="entry name" value="Aldolase_TIM"/>
</dbReference>
<evidence type="ECO:0000256" key="3">
    <source>
        <dbReference type="ARBA" id="ARBA00022723"/>
    </source>
</evidence>
<dbReference type="AlphaFoldDB" id="A0A7W9CK39"/>
<proteinExistence type="predicted"/>
<evidence type="ECO:0000259" key="6">
    <source>
        <dbReference type="PROSITE" id="PS51918"/>
    </source>
</evidence>
<dbReference type="GO" id="GO:0046872">
    <property type="term" value="F:metal ion binding"/>
    <property type="evidence" value="ECO:0007669"/>
    <property type="project" value="UniProtKB-KW"/>
</dbReference>
<keyword evidence="2" id="KW-0949">S-adenosyl-L-methionine</keyword>
<reference evidence="7 8" key="1">
    <citation type="submission" date="2020-08" db="EMBL/GenBank/DDBJ databases">
        <title>Genomic Encyclopedia of Type Strains, Phase IV (KMG-IV): sequencing the most valuable type-strain genomes for metagenomic binning, comparative biology and taxonomic classification.</title>
        <authorList>
            <person name="Goeker M."/>
        </authorList>
    </citation>
    <scope>NUCLEOTIDE SEQUENCE [LARGE SCALE GENOMIC DNA]</scope>
    <source>
        <strain evidence="7 8">DSM 4737</strain>
    </source>
</reference>
<protein>
    <recommendedName>
        <fullName evidence="6">Radical SAM core domain-containing protein</fullName>
    </recommendedName>
</protein>
<gene>
    <name evidence="7" type="ORF">GGR13_002704</name>
</gene>
<name>A0A7W9CK39_9CAUL</name>
<feature type="domain" description="Radical SAM core" evidence="6">
    <location>
        <begin position="7"/>
        <end position="244"/>
    </location>
</feature>
<keyword evidence="5" id="KW-0411">Iron-sulfur</keyword>
<keyword evidence="4" id="KW-0408">Iron</keyword>
<dbReference type="InterPro" id="IPR023867">
    <property type="entry name" value="Sulphatase_maturase_rSAM"/>
</dbReference>
<comment type="cofactor">
    <cofactor evidence="1">
        <name>[4Fe-4S] cluster</name>
        <dbReference type="ChEBI" id="CHEBI:49883"/>
    </cofactor>
</comment>
<evidence type="ECO:0000313" key="7">
    <source>
        <dbReference type="EMBL" id="MBB5747097.1"/>
    </source>
</evidence>
<dbReference type="CDD" id="cd01335">
    <property type="entry name" value="Radical_SAM"/>
    <property type="match status" value="1"/>
</dbReference>